<dbReference type="EMBL" id="ACCJ01000089">
    <property type="protein sequence ID" value="EEG56168.1"/>
    <property type="molecule type" value="Genomic_DNA"/>
</dbReference>
<evidence type="ECO:0000313" key="7">
    <source>
        <dbReference type="EMBL" id="EEG56168.1"/>
    </source>
</evidence>
<dbReference type="InterPro" id="IPR051446">
    <property type="entry name" value="HTH_trans_reg/aminotransferase"/>
</dbReference>
<keyword evidence="8" id="KW-1185">Reference proteome</keyword>
<gene>
    <name evidence="7" type="ORF">CLOSTASPAR_01750</name>
</gene>
<dbReference type="AlphaFoldDB" id="C0CXM5"/>
<dbReference type="HOGENOM" id="CLU_017584_0_1_9"/>
<keyword evidence="2" id="KW-0663">Pyridoxal phosphate</keyword>
<evidence type="ECO:0000256" key="2">
    <source>
        <dbReference type="ARBA" id="ARBA00022898"/>
    </source>
</evidence>
<dbReference type="PRINTS" id="PR00035">
    <property type="entry name" value="HTHGNTR"/>
</dbReference>
<dbReference type="CDD" id="cd00609">
    <property type="entry name" value="AAT_like"/>
    <property type="match status" value="1"/>
</dbReference>
<comment type="similarity">
    <text evidence="1">In the C-terminal section; belongs to the class-I pyridoxal-phosphate-dependent aminotransferase family.</text>
</comment>
<protein>
    <submittedName>
        <fullName evidence="7">Transcriptional regulator, GntR family</fullName>
    </submittedName>
</protein>
<evidence type="ECO:0000256" key="5">
    <source>
        <dbReference type="ARBA" id="ARBA00023163"/>
    </source>
</evidence>
<reference evidence="7 8" key="1">
    <citation type="submission" date="2009-01" db="EMBL/GenBank/DDBJ databases">
        <authorList>
            <person name="Fulton L."/>
            <person name="Clifton S."/>
            <person name="Fulton B."/>
            <person name="Xu J."/>
            <person name="Minx P."/>
            <person name="Pepin K.H."/>
            <person name="Johnson M."/>
            <person name="Bhonagiri V."/>
            <person name="Nash W.E."/>
            <person name="Mardis E.R."/>
            <person name="Wilson R.K."/>
        </authorList>
    </citation>
    <scope>NUCLEOTIDE SEQUENCE [LARGE SCALE GENOMIC DNA]</scope>
    <source>
        <strain evidence="7 8">DSM 15981</strain>
    </source>
</reference>
<name>C0CXM5_9FIRM</name>
<comment type="caution">
    <text evidence="7">The sequence shown here is derived from an EMBL/GenBank/DDBJ whole genome shotgun (WGS) entry which is preliminary data.</text>
</comment>
<sequence length="492" mass="55148">MRTPAEASLATRRAAAGFFVGRRKKMELMVPLYAQDKRPLYEQIYQYIKDEIRGGRLTAGSRLPSTRVLADNLKVSRSTTQMAYEQLLSEGYIEAVPCRGYFVAVIEELVEVKGQETGSFVPEPAGSREQYRVDFSPRGIDLDSFPFNTWRKISKNTLVDDNKEMFAGGDPQGEHSLRAAIGSYLHSARGVNVRPEQIIIGAGSEYLWLLLSQILGMNHKIAMENPTYKQAYRVFNGMGYPVVPVEMDRYGMDVAQLEKSGADVAYVMPAHQYPTGIVMPVRRRQELLAWACGGESRYLIEDDYDSEFRYKGKPIPALQGMDTAGRVIYIGTFSKSIAPAIRVGFLVLPPAMVAVYRQRAGFYASTVSRIDQNILYQFITEGHYERHLNRMRAVYKGKHDALLAGLRELEDRFEIRGEYAGLHVLLTHRGGLDEEELVRRAADQGVKVYGMSGCFIHPEHGCCPSTVLLGYASLTEADIRLGTGLLREAWGA</sequence>
<dbReference type="CDD" id="cd07377">
    <property type="entry name" value="WHTH_GntR"/>
    <property type="match status" value="1"/>
</dbReference>
<dbReference type="InterPro" id="IPR015424">
    <property type="entry name" value="PyrdxlP-dep_Trfase"/>
</dbReference>
<evidence type="ECO:0000259" key="6">
    <source>
        <dbReference type="PROSITE" id="PS50949"/>
    </source>
</evidence>
<dbReference type="PROSITE" id="PS50949">
    <property type="entry name" value="HTH_GNTR"/>
    <property type="match status" value="1"/>
</dbReference>
<dbReference type="InterPro" id="IPR000524">
    <property type="entry name" value="Tscrpt_reg_HTH_GntR"/>
</dbReference>
<dbReference type="GO" id="GO:0030170">
    <property type="term" value="F:pyridoxal phosphate binding"/>
    <property type="evidence" value="ECO:0007669"/>
    <property type="project" value="InterPro"/>
</dbReference>
<keyword evidence="3" id="KW-0805">Transcription regulation</keyword>
<evidence type="ECO:0000256" key="3">
    <source>
        <dbReference type="ARBA" id="ARBA00023015"/>
    </source>
</evidence>
<dbReference type="SUPFAM" id="SSF46785">
    <property type="entry name" value="Winged helix' DNA-binding domain"/>
    <property type="match status" value="1"/>
</dbReference>
<dbReference type="Proteomes" id="UP000004756">
    <property type="component" value="Unassembled WGS sequence"/>
</dbReference>
<dbReference type="InterPro" id="IPR004839">
    <property type="entry name" value="Aminotransferase_I/II_large"/>
</dbReference>
<evidence type="ECO:0000313" key="8">
    <source>
        <dbReference type="Proteomes" id="UP000004756"/>
    </source>
</evidence>
<dbReference type="Gene3D" id="1.10.10.10">
    <property type="entry name" value="Winged helix-like DNA-binding domain superfamily/Winged helix DNA-binding domain"/>
    <property type="match status" value="1"/>
</dbReference>
<dbReference type="GO" id="GO:0003677">
    <property type="term" value="F:DNA binding"/>
    <property type="evidence" value="ECO:0007669"/>
    <property type="project" value="UniProtKB-KW"/>
</dbReference>
<accession>C0CXM5</accession>
<dbReference type="InterPro" id="IPR036388">
    <property type="entry name" value="WH-like_DNA-bd_sf"/>
</dbReference>
<keyword evidence="4" id="KW-0238">DNA-binding</keyword>
<dbReference type="InterPro" id="IPR036390">
    <property type="entry name" value="WH_DNA-bd_sf"/>
</dbReference>
<proteinExistence type="inferred from homology"/>
<dbReference type="Pfam" id="PF00392">
    <property type="entry name" value="GntR"/>
    <property type="match status" value="1"/>
</dbReference>
<dbReference type="PANTHER" id="PTHR46577:SF1">
    <property type="entry name" value="HTH-TYPE TRANSCRIPTIONAL REGULATORY PROTEIN GABR"/>
    <property type="match status" value="1"/>
</dbReference>
<dbReference type="PANTHER" id="PTHR46577">
    <property type="entry name" value="HTH-TYPE TRANSCRIPTIONAL REGULATORY PROTEIN GABR"/>
    <property type="match status" value="1"/>
</dbReference>
<organism evidence="7 8">
    <name type="scientific">[Clostridium] asparagiforme DSM 15981</name>
    <dbReference type="NCBI Taxonomy" id="518636"/>
    <lineage>
        <taxon>Bacteria</taxon>
        <taxon>Bacillati</taxon>
        <taxon>Bacillota</taxon>
        <taxon>Clostridia</taxon>
        <taxon>Lachnospirales</taxon>
        <taxon>Lachnospiraceae</taxon>
        <taxon>Enterocloster</taxon>
    </lineage>
</organism>
<dbReference type="SMART" id="SM00345">
    <property type="entry name" value="HTH_GNTR"/>
    <property type="match status" value="1"/>
</dbReference>
<feature type="domain" description="HTH gntR-type" evidence="6">
    <location>
        <begin position="38"/>
        <end position="106"/>
    </location>
</feature>
<keyword evidence="5" id="KW-0804">Transcription</keyword>
<dbReference type="Gene3D" id="3.40.640.10">
    <property type="entry name" value="Type I PLP-dependent aspartate aminotransferase-like (Major domain)"/>
    <property type="match status" value="1"/>
</dbReference>
<evidence type="ECO:0000256" key="1">
    <source>
        <dbReference type="ARBA" id="ARBA00005384"/>
    </source>
</evidence>
<dbReference type="GO" id="GO:0003700">
    <property type="term" value="F:DNA-binding transcription factor activity"/>
    <property type="evidence" value="ECO:0007669"/>
    <property type="project" value="InterPro"/>
</dbReference>
<dbReference type="InterPro" id="IPR015421">
    <property type="entry name" value="PyrdxlP-dep_Trfase_major"/>
</dbReference>
<reference evidence="7 8" key="2">
    <citation type="submission" date="2009-02" db="EMBL/GenBank/DDBJ databases">
        <title>Draft genome sequence of Clostridium asparagiforme (DSM 15981).</title>
        <authorList>
            <person name="Sudarsanam P."/>
            <person name="Ley R."/>
            <person name="Guruge J."/>
            <person name="Turnbaugh P.J."/>
            <person name="Mahowald M."/>
            <person name="Liep D."/>
            <person name="Gordon J."/>
        </authorList>
    </citation>
    <scope>NUCLEOTIDE SEQUENCE [LARGE SCALE GENOMIC DNA]</scope>
    <source>
        <strain evidence="7 8">DSM 15981</strain>
    </source>
</reference>
<evidence type="ECO:0000256" key="4">
    <source>
        <dbReference type="ARBA" id="ARBA00023125"/>
    </source>
</evidence>
<dbReference type="SUPFAM" id="SSF53383">
    <property type="entry name" value="PLP-dependent transferases"/>
    <property type="match status" value="1"/>
</dbReference>
<dbReference type="Pfam" id="PF00155">
    <property type="entry name" value="Aminotran_1_2"/>
    <property type="match status" value="1"/>
</dbReference>